<dbReference type="Pfam" id="PF16179">
    <property type="entry name" value="RHD_dimer"/>
    <property type="match status" value="1"/>
</dbReference>
<dbReference type="GO" id="GO:0000978">
    <property type="term" value="F:RNA polymerase II cis-regulatory region sequence-specific DNA binding"/>
    <property type="evidence" value="ECO:0007669"/>
    <property type="project" value="TreeGrafter"/>
</dbReference>
<feature type="domain" description="RHD" evidence="1">
    <location>
        <begin position="90"/>
        <end position="270"/>
    </location>
</feature>
<evidence type="ECO:0000313" key="2">
    <source>
        <dbReference type="RefSeq" id="XP_013180043.1"/>
    </source>
</evidence>
<dbReference type="InterPro" id="IPR002909">
    <property type="entry name" value="IPT_dom"/>
</dbReference>
<dbReference type="GO" id="GO:0048731">
    <property type="term" value="P:system development"/>
    <property type="evidence" value="ECO:0007669"/>
    <property type="project" value="UniProtKB-ARBA"/>
</dbReference>
<dbReference type="InterPro" id="IPR032397">
    <property type="entry name" value="RHD_dimer"/>
</dbReference>
<dbReference type="SUPFAM" id="SSF49417">
    <property type="entry name" value="p53-like transcription factors"/>
    <property type="match status" value="1"/>
</dbReference>
<protein>
    <submittedName>
        <fullName evidence="2">Embryonic polarity protein dorsal isoform X1</fullName>
    </submittedName>
</protein>
<dbReference type="SMART" id="SM00429">
    <property type="entry name" value="IPT"/>
    <property type="match status" value="1"/>
</dbReference>
<dbReference type="Pfam" id="PF00554">
    <property type="entry name" value="RHD_DNA_bind"/>
    <property type="match status" value="1"/>
</dbReference>
<dbReference type="GO" id="GO:0038061">
    <property type="term" value="P:non-canonical NF-kappaB signal transduction"/>
    <property type="evidence" value="ECO:0007669"/>
    <property type="project" value="TreeGrafter"/>
</dbReference>
<dbReference type="InterPro" id="IPR011539">
    <property type="entry name" value="RHD_DNA_bind_dom"/>
</dbReference>
<dbReference type="Gene3D" id="2.60.40.10">
    <property type="entry name" value="Immunoglobulins"/>
    <property type="match status" value="1"/>
</dbReference>
<dbReference type="InterPro" id="IPR000451">
    <property type="entry name" value="NFkB/Dor"/>
</dbReference>
<dbReference type="GeneID" id="106126757"/>
<dbReference type="GO" id="GO:0048468">
    <property type="term" value="P:cell development"/>
    <property type="evidence" value="ECO:0007669"/>
    <property type="project" value="UniProtKB-ARBA"/>
</dbReference>
<reference evidence="2" key="1">
    <citation type="submission" date="2025-08" db="UniProtKB">
        <authorList>
            <consortium name="RefSeq"/>
        </authorList>
    </citation>
    <scope>IDENTIFICATION</scope>
</reference>
<dbReference type="PROSITE" id="PS50254">
    <property type="entry name" value="REL_2"/>
    <property type="match status" value="1"/>
</dbReference>
<dbReference type="SUPFAM" id="SSF81296">
    <property type="entry name" value="E set domains"/>
    <property type="match status" value="1"/>
</dbReference>
<dbReference type="KEGG" id="pxu:106126757"/>
<dbReference type="GO" id="GO:0000981">
    <property type="term" value="F:DNA-binding transcription factor activity, RNA polymerase II-specific"/>
    <property type="evidence" value="ECO:0007669"/>
    <property type="project" value="TreeGrafter"/>
</dbReference>
<evidence type="ECO:0000259" key="1">
    <source>
        <dbReference type="PROSITE" id="PS50254"/>
    </source>
</evidence>
<dbReference type="PANTHER" id="PTHR24169">
    <property type="entry name" value="NUCLEAR FACTOR NF-KAPPA-B PROTEIN"/>
    <property type="match status" value="1"/>
</dbReference>
<accession>A0AAJ6ZVM8</accession>
<dbReference type="PROSITE" id="PS01204">
    <property type="entry name" value="REL_1"/>
    <property type="match status" value="1"/>
</dbReference>
<dbReference type="InterPro" id="IPR030492">
    <property type="entry name" value="RHD_CS"/>
</dbReference>
<dbReference type="FunFam" id="2.60.40.340:FF:000006">
    <property type="entry name" value="Dorsal isoform 1-B"/>
    <property type="match status" value="1"/>
</dbReference>
<name>A0AAJ6ZVM8_PAPXU</name>
<proteinExistence type="predicted"/>
<dbReference type="Proteomes" id="UP000694872">
    <property type="component" value="Unplaced"/>
</dbReference>
<gene>
    <name evidence="2" type="primary">LOC106126757</name>
</gene>
<dbReference type="PANTHER" id="PTHR24169:SF25">
    <property type="entry name" value="DORSAL-RELATED IMMUNITY FACTOR DIF-RELATED"/>
    <property type="match status" value="1"/>
</dbReference>
<dbReference type="AlphaFoldDB" id="A0AAJ6ZVM8"/>
<sequence length="655" mass="70243">MMYILHVFSRGRQKDRMLVVGQDESDKGPVDLNISDILDAICIADPAFDVPSVSGMPRPAHAAPAMPAVPAAPAAPTMPAHGHPAALAPAAAPTVRIVEQPASKALRFRYECEGRSAGSIPGVNSTSERKTYPTIEISGCNGNAIVVVSCVTKDHPYKPHPHNLVGRERCERGVCTVKAELSGDSTLVSFSNLGIQCVKRKDVDAALRTREELRVDPFKTGFSHRAQPQSIDLNAVRLCFQVFVTGERGKVRLALAPVVSDVIYDKKAMSDLHIARVSHCAGPAGGRMTMILLCEKVTGQDTAVVFFEKANEEVVWEAAATNVHVHKQAAIAFDIPPYRDPAPHDNVKVYLQLKRVTDNARSNAVDFEYTATPDVVNSKRKKPLSPFAQNITFKMDVGGQIKTEPRESPSYVRSPAQHAYPPYEQQWGMEMPQQLGVAGPSPGAQYHAQGMSWMEQSYLQVAPQLQPHSPGVQSPLSPAMPHHHLALPHHSPAMGHVSPGMGQMSPAMGHVSPVMGHVSPGMGHVSPGMGHVSPGMGHVSPGMGQMSPGMGQVSPAMGHVSPGMGHVSPQLNHGQGQYMQNMGQQALIQELEATSTSTPSLSKLLEVQGQAEGEEMRLSSDLSFPMCGADLSDSLRDLSTKDLLSNADWPPHGGG</sequence>
<dbReference type="InterPro" id="IPR014756">
    <property type="entry name" value="Ig_E-set"/>
</dbReference>
<dbReference type="PRINTS" id="PR00057">
    <property type="entry name" value="NFKBTNSCPFCT"/>
</dbReference>
<dbReference type="InterPro" id="IPR013783">
    <property type="entry name" value="Ig-like_fold"/>
</dbReference>
<dbReference type="GO" id="GO:0005634">
    <property type="term" value="C:nucleus"/>
    <property type="evidence" value="ECO:0007669"/>
    <property type="project" value="TreeGrafter"/>
</dbReference>
<dbReference type="GO" id="GO:0045087">
    <property type="term" value="P:innate immune response"/>
    <property type="evidence" value="ECO:0007669"/>
    <property type="project" value="TreeGrafter"/>
</dbReference>
<dbReference type="RefSeq" id="XP_013180043.1">
    <property type="nucleotide sequence ID" value="XM_013324589.1"/>
</dbReference>
<dbReference type="Gene3D" id="2.60.40.340">
    <property type="entry name" value="Rel homology domain (RHD), DNA-binding domain"/>
    <property type="match status" value="1"/>
</dbReference>
<dbReference type="CTD" id="692440"/>
<dbReference type="GO" id="GO:0005737">
    <property type="term" value="C:cytoplasm"/>
    <property type="evidence" value="ECO:0007669"/>
    <property type="project" value="InterPro"/>
</dbReference>
<dbReference type="GO" id="GO:0007249">
    <property type="term" value="P:canonical NF-kappaB signal transduction"/>
    <property type="evidence" value="ECO:0007669"/>
    <property type="project" value="TreeGrafter"/>
</dbReference>
<dbReference type="GO" id="GO:0033554">
    <property type="term" value="P:cellular response to stress"/>
    <property type="evidence" value="ECO:0007669"/>
    <property type="project" value="TreeGrafter"/>
</dbReference>
<dbReference type="InterPro" id="IPR008967">
    <property type="entry name" value="p53-like_TF_DNA-bd_sf"/>
</dbReference>
<dbReference type="GO" id="GO:0045944">
    <property type="term" value="P:positive regulation of transcription by RNA polymerase II"/>
    <property type="evidence" value="ECO:0007669"/>
    <property type="project" value="TreeGrafter"/>
</dbReference>
<organism evidence="2">
    <name type="scientific">Papilio xuthus</name>
    <name type="common">Asian swallowtail butterfly</name>
    <dbReference type="NCBI Taxonomy" id="66420"/>
    <lineage>
        <taxon>Eukaryota</taxon>
        <taxon>Metazoa</taxon>
        <taxon>Ecdysozoa</taxon>
        <taxon>Arthropoda</taxon>
        <taxon>Hexapoda</taxon>
        <taxon>Insecta</taxon>
        <taxon>Pterygota</taxon>
        <taxon>Neoptera</taxon>
        <taxon>Endopterygota</taxon>
        <taxon>Lepidoptera</taxon>
        <taxon>Glossata</taxon>
        <taxon>Ditrysia</taxon>
        <taxon>Papilionoidea</taxon>
        <taxon>Papilionidae</taxon>
        <taxon>Papilioninae</taxon>
        <taxon>Papilio</taxon>
    </lineage>
</organism>
<dbReference type="InterPro" id="IPR037059">
    <property type="entry name" value="RHD_DNA_bind_dom_sf"/>
</dbReference>
<dbReference type="GO" id="GO:0034097">
    <property type="term" value="P:response to cytokine"/>
    <property type="evidence" value="ECO:0007669"/>
    <property type="project" value="TreeGrafter"/>
</dbReference>